<feature type="compositionally biased region" description="Polar residues" evidence="5">
    <location>
        <begin position="467"/>
        <end position="491"/>
    </location>
</feature>
<dbReference type="Pfam" id="PF03770">
    <property type="entry name" value="IPK"/>
    <property type="match status" value="1"/>
</dbReference>
<evidence type="ECO:0000256" key="5">
    <source>
        <dbReference type="SAM" id="MobiDB-lite"/>
    </source>
</evidence>
<comment type="caution">
    <text evidence="7">The sequence shown here is derived from an EMBL/GenBank/DDBJ whole genome shotgun (WGS) entry which is preliminary data.</text>
</comment>
<dbReference type="InterPro" id="IPR038286">
    <property type="entry name" value="IPK_sf"/>
</dbReference>
<protein>
    <recommendedName>
        <fullName evidence="4">Kinase</fullName>
        <ecNumber evidence="4">2.7.-.-</ecNumber>
    </recommendedName>
</protein>
<feature type="signal peptide" evidence="6">
    <location>
        <begin position="1"/>
        <end position="16"/>
    </location>
</feature>
<evidence type="ECO:0000313" key="8">
    <source>
        <dbReference type="Proteomes" id="UP001642483"/>
    </source>
</evidence>
<gene>
    <name evidence="7" type="ORF">CVLEPA_LOCUS14057</name>
</gene>
<evidence type="ECO:0000256" key="2">
    <source>
        <dbReference type="ARBA" id="ARBA00022679"/>
    </source>
</evidence>
<organism evidence="7 8">
    <name type="scientific">Clavelina lepadiformis</name>
    <name type="common">Light-bulb sea squirt</name>
    <name type="synonym">Ascidia lepadiformis</name>
    <dbReference type="NCBI Taxonomy" id="159417"/>
    <lineage>
        <taxon>Eukaryota</taxon>
        <taxon>Metazoa</taxon>
        <taxon>Chordata</taxon>
        <taxon>Tunicata</taxon>
        <taxon>Ascidiacea</taxon>
        <taxon>Aplousobranchia</taxon>
        <taxon>Clavelinidae</taxon>
        <taxon>Clavelina</taxon>
    </lineage>
</organism>
<keyword evidence="8" id="KW-1185">Reference proteome</keyword>
<keyword evidence="6" id="KW-0732">Signal</keyword>
<evidence type="ECO:0000256" key="1">
    <source>
        <dbReference type="ARBA" id="ARBA00007374"/>
    </source>
</evidence>
<sequence>MRLALGVVLAVTIGIGVDEITSTEMVIMNNAHDLHTGPDIPYGSYGQGITLEPFLHQVSGRATMMCLNETTVCKPLNYREHFFYKSLPPDILQFTPRFKGVVNVNIEEAADGSVILTAYPYQADEDSENLMKLSDAFDSSEEEQESESSTKNHTSIERNSADRIPQSPQKRIRLKRTGSVHVDFDHKLHDGRHPDQATNQHHLPINPWIFKVYKEGLRRQLQSKHRTVQKCILLENVTYQFRRPCVLDLKMGTRFHGDYDDDDKKMRHERKCAATTTQKLGLRLSGMQVYHRDSGKFLCRDKYFGRTLDKTGLRNVLHQFFFDGRRTRRELLTPVLKRLRSIRDSLRRLPSYRFYSSSLLVMYDGDSHNTVDVSVKNMPTDNCSDEVLASNCSRLEDHCVPVCVESCRESESKCKNVVDAEVRPSSNWESCIQPSSSCDNCGPVALETSSHKSPAISAGAESELQNEKCSTSTSSGQSARQPMSQGQTDTNPVDIRMIDFAKATNNQIDSSFTHDGPDHGYIFGLTNLIKILKEISKNKNEPDFSYFD</sequence>
<dbReference type="PANTHER" id="PTHR12400">
    <property type="entry name" value="INOSITOL POLYPHOSPHATE KINASE"/>
    <property type="match status" value="1"/>
</dbReference>
<proteinExistence type="inferred from homology"/>
<dbReference type="SUPFAM" id="SSF56104">
    <property type="entry name" value="SAICAR synthase-like"/>
    <property type="match status" value="1"/>
</dbReference>
<feature type="region of interest" description="Disordered" evidence="5">
    <location>
        <begin position="452"/>
        <end position="492"/>
    </location>
</feature>
<evidence type="ECO:0000313" key="7">
    <source>
        <dbReference type="EMBL" id="CAK8682937.1"/>
    </source>
</evidence>
<comment type="similarity">
    <text evidence="1 4">Belongs to the inositol phosphokinase (IPK) family.</text>
</comment>
<evidence type="ECO:0000256" key="6">
    <source>
        <dbReference type="SAM" id="SignalP"/>
    </source>
</evidence>
<reference evidence="7 8" key="1">
    <citation type="submission" date="2024-02" db="EMBL/GenBank/DDBJ databases">
        <authorList>
            <person name="Daric V."/>
            <person name="Darras S."/>
        </authorList>
    </citation>
    <scope>NUCLEOTIDE SEQUENCE [LARGE SCALE GENOMIC DNA]</scope>
</reference>
<evidence type="ECO:0000256" key="4">
    <source>
        <dbReference type="RuleBase" id="RU363090"/>
    </source>
</evidence>
<name>A0ABP0FTK4_CLALP</name>
<dbReference type="EMBL" id="CAWYQH010000096">
    <property type="protein sequence ID" value="CAK8682937.1"/>
    <property type="molecule type" value="Genomic_DNA"/>
</dbReference>
<dbReference type="InterPro" id="IPR005522">
    <property type="entry name" value="IPK"/>
</dbReference>
<accession>A0ABP0FTK4</accession>
<evidence type="ECO:0000256" key="3">
    <source>
        <dbReference type="ARBA" id="ARBA00022777"/>
    </source>
</evidence>
<feature type="compositionally biased region" description="Basic and acidic residues" evidence="5">
    <location>
        <begin position="148"/>
        <end position="161"/>
    </location>
</feature>
<feature type="region of interest" description="Disordered" evidence="5">
    <location>
        <begin position="136"/>
        <end position="172"/>
    </location>
</feature>
<dbReference type="Gene3D" id="3.30.470.160">
    <property type="entry name" value="Inositol polyphosphate kinase"/>
    <property type="match status" value="1"/>
</dbReference>
<dbReference type="PANTHER" id="PTHR12400:SF21">
    <property type="entry name" value="KINASE"/>
    <property type="match status" value="1"/>
</dbReference>
<feature type="chain" id="PRO_5046297295" description="Kinase" evidence="6">
    <location>
        <begin position="17"/>
        <end position="548"/>
    </location>
</feature>
<dbReference type="EC" id="2.7.-.-" evidence="4"/>
<keyword evidence="2 4" id="KW-0808">Transferase</keyword>
<dbReference type="Proteomes" id="UP001642483">
    <property type="component" value="Unassembled WGS sequence"/>
</dbReference>
<keyword evidence="3 4" id="KW-0418">Kinase</keyword>